<dbReference type="SUPFAM" id="SSF56176">
    <property type="entry name" value="FAD-binding/transporter-associated domain-like"/>
    <property type="match status" value="1"/>
</dbReference>
<dbReference type="InterPro" id="IPR016166">
    <property type="entry name" value="FAD-bd_PCMH"/>
</dbReference>
<keyword evidence="3" id="KW-0285">Flavoprotein</keyword>
<sequence>MDCAIASLLLLLLLIFFLFPEPSIPAALPDLASCLRLSGVHNFSVEKNTPFYDRILCFSIQNRRFSTPRLPRPAAIILPDDLPSLRASVLCCRAASLTIRLRSGGHSYEGLSYLASGGAPFALLDLMSLHRVEVDAAAGTAWLQSGATLGQLYHAVSTADSPTPLAFSAGSCPTVGSGGHIAGGGFGLLSRKYGLAADNVLDAVLVSPDGRFIDRAVMGEDLFWAIRGGGGGTWGAVYAWKLQLQSVPNQVSAFALNRAGSNRHLAGLIDAWQKAAPALPDEFYLSCFVGGSLPESGRAGMSTTFKGLFLGPSRKARSILADRFPELGLQEWEIREMSWIESVVYFSGLKNDSTVDDLLDRELHEKTFFKGKSDYVRTHVGLPDLIRMVTLLSTEPKAYLIMDPYGGAMARRHANDLPFPHRAGNLYAIQHLIQWSEDEDGGREGYLRWLHQWYEFMGPLVSNGPRAAYVNYLDLDLGYTNWTTTTTKGSRDPVEDSRVWGERYYLVNYDRLVQIKTNIDPTTCFGMSRAFRRCRRAIVSQGITMHKIKMLVGGVIKEHSAVWRDGNGL</sequence>
<evidence type="ECO:0000256" key="4">
    <source>
        <dbReference type="ARBA" id="ARBA00022729"/>
    </source>
</evidence>
<comment type="similarity">
    <text evidence="2">Belongs to the oxygen-dependent FAD-linked oxidoreductase family.</text>
</comment>
<evidence type="ECO:0000313" key="10">
    <source>
        <dbReference type="Proteomes" id="UP001412067"/>
    </source>
</evidence>
<comment type="cofactor">
    <cofactor evidence="1">
        <name>FAD</name>
        <dbReference type="ChEBI" id="CHEBI:57692"/>
    </cofactor>
</comment>
<protein>
    <submittedName>
        <fullName evidence="9">Reticuline oxidase</fullName>
    </submittedName>
</protein>
<reference evidence="9 10" key="1">
    <citation type="journal article" date="2022" name="Nat. Plants">
        <title>Genomes of leafy and leafless Platanthera orchids illuminate the evolution of mycoheterotrophy.</title>
        <authorList>
            <person name="Li M.H."/>
            <person name="Liu K.W."/>
            <person name="Li Z."/>
            <person name="Lu H.C."/>
            <person name="Ye Q.L."/>
            <person name="Zhang D."/>
            <person name="Wang J.Y."/>
            <person name="Li Y.F."/>
            <person name="Zhong Z.M."/>
            <person name="Liu X."/>
            <person name="Yu X."/>
            <person name="Liu D.K."/>
            <person name="Tu X.D."/>
            <person name="Liu B."/>
            <person name="Hao Y."/>
            <person name="Liao X.Y."/>
            <person name="Jiang Y.T."/>
            <person name="Sun W.H."/>
            <person name="Chen J."/>
            <person name="Chen Y.Q."/>
            <person name="Ai Y."/>
            <person name="Zhai J.W."/>
            <person name="Wu S.S."/>
            <person name="Zhou Z."/>
            <person name="Hsiao Y.Y."/>
            <person name="Wu W.L."/>
            <person name="Chen Y.Y."/>
            <person name="Lin Y.F."/>
            <person name="Hsu J.L."/>
            <person name="Li C.Y."/>
            <person name="Wang Z.W."/>
            <person name="Zhao X."/>
            <person name="Zhong W.Y."/>
            <person name="Ma X.K."/>
            <person name="Ma L."/>
            <person name="Huang J."/>
            <person name="Chen G.Z."/>
            <person name="Huang M.Z."/>
            <person name="Huang L."/>
            <person name="Peng D.H."/>
            <person name="Luo Y.B."/>
            <person name="Zou S.Q."/>
            <person name="Chen S.P."/>
            <person name="Lan S."/>
            <person name="Tsai W.C."/>
            <person name="Van de Peer Y."/>
            <person name="Liu Z.J."/>
        </authorList>
    </citation>
    <scope>NUCLEOTIDE SEQUENCE [LARGE SCALE GENOMIC DNA]</scope>
    <source>
        <strain evidence="9">Lor288</strain>
    </source>
</reference>
<dbReference type="InterPro" id="IPR036318">
    <property type="entry name" value="FAD-bd_PCMH-like_sf"/>
</dbReference>
<evidence type="ECO:0000313" key="9">
    <source>
        <dbReference type="EMBL" id="KAK8961224.1"/>
    </source>
</evidence>
<feature type="domain" description="FAD-binding PCMH-type" evidence="8">
    <location>
        <begin position="69"/>
        <end position="247"/>
    </location>
</feature>
<evidence type="ECO:0000256" key="5">
    <source>
        <dbReference type="ARBA" id="ARBA00022827"/>
    </source>
</evidence>
<dbReference type="InterPro" id="IPR016167">
    <property type="entry name" value="FAD-bd_PCMH_sub1"/>
</dbReference>
<name>A0ABR2MBX9_9ASPA</name>
<evidence type="ECO:0000259" key="8">
    <source>
        <dbReference type="PROSITE" id="PS51387"/>
    </source>
</evidence>
<evidence type="ECO:0000256" key="6">
    <source>
        <dbReference type="ARBA" id="ARBA00023180"/>
    </source>
</evidence>
<dbReference type="InterPro" id="IPR016169">
    <property type="entry name" value="FAD-bd_PCMH_sub2"/>
</dbReference>
<feature type="signal peptide" evidence="7">
    <location>
        <begin position="1"/>
        <end position="25"/>
    </location>
</feature>
<keyword evidence="4 7" id="KW-0732">Signal</keyword>
<keyword evidence="5" id="KW-0274">FAD</keyword>
<feature type="chain" id="PRO_5046031058" evidence="7">
    <location>
        <begin position="26"/>
        <end position="569"/>
    </location>
</feature>
<evidence type="ECO:0000256" key="7">
    <source>
        <dbReference type="SAM" id="SignalP"/>
    </source>
</evidence>
<dbReference type="Pfam" id="PF01565">
    <property type="entry name" value="FAD_binding_4"/>
    <property type="match status" value="1"/>
</dbReference>
<keyword evidence="6" id="KW-0325">Glycoprotein</keyword>
<dbReference type="PANTHER" id="PTHR32448">
    <property type="entry name" value="OS08G0158400 PROTEIN"/>
    <property type="match status" value="1"/>
</dbReference>
<gene>
    <name evidence="9" type="primary">BBE1</name>
    <name evidence="9" type="ORF">KSP40_PGU016683</name>
</gene>
<dbReference type="InterPro" id="IPR006094">
    <property type="entry name" value="Oxid_FAD_bind_N"/>
</dbReference>
<organism evidence="9 10">
    <name type="scientific">Platanthera guangdongensis</name>
    <dbReference type="NCBI Taxonomy" id="2320717"/>
    <lineage>
        <taxon>Eukaryota</taxon>
        <taxon>Viridiplantae</taxon>
        <taxon>Streptophyta</taxon>
        <taxon>Embryophyta</taxon>
        <taxon>Tracheophyta</taxon>
        <taxon>Spermatophyta</taxon>
        <taxon>Magnoliopsida</taxon>
        <taxon>Liliopsida</taxon>
        <taxon>Asparagales</taxon>
        <taxon>Orchidaceae</taxon>
        <taxon>Orchidoideae</taxon>
        <taxon>Orchideae</taxon>
        <taxon>Orchidinae</taxon>
        <taxon>Platanthera</taxon>
    </lineage>
</organism>
<dbReference type="Pfam" id="PF08031">
    <property type="entry name" value="BBE"/>
    <property type="match status" value="1"/>
</dbReference>
<dbReference type="Proteomes" id="UP001412067">
    <property type="component" value="Unassembled WGS sequence"/>
</dbReference>
<keyword evidence="10" id="KW-1185">Reference proteome</keyword>
<dbReference type="InterPro" id="IPR012951">
    <property type="entry name" value="BBE"/>
</dbReference>
<dbReference type="PROSITE" id="PS51387">
    <property type="entry name" value="FAD_PCMH"/>
    <property type="match status" value="1"/>
</dbReference>
<proteinExistence type="inferred from homology"/>
<evidence type="ECO:0000256" key="1">
    <source>
        <dbReference type="ARBA" id="ARBA00001974"/>
    </source>
</evidence>
<evidence type="ECO:0000256" key="3">
    <source>
        <dbReference type="ARBA" id="ARBA00022630"/>
    </source>
</evidence>
<dbReference type="Gene3D" id="3.40.462.20">
    <property type="match status" value="1"/>
</dbReference>
<dbReference type="EMBL" id="JBBWWR010000010">
    <property type="protein sequence ID" value="KAK8961224.1"/>
    <property type="molecule type" value="Genomic_DNA"/>
</dbReference>
<dbReference type="Gene3D" id="3.30.465.10">
    <property type="match status" value="1"/>
</dbReference>
<accession>A0ABR2MBX9</accession>
<comment type="caution">
    <text evidence="9">The sequence shown here is derived from an EMBL/GenBank/DDBJ whole genome shotgun (WGS) entry which is preliminary data.</text>
</comment>
<dbReference type="Gene3D" id="3.30.43.10">
    <property type="entry name" value="Uridine Diphospho-n-acetylenolpyruvylglucosamine Reductase, domain 2"/>
    <property type="match status" value="1"/>
</dbReference>
<evidence type="ECO:0000256" key="2">
    <source>
        <dbReference type="ARBA" id="ARBA00005466"/>
    </source>
</evidence>